<protein>
    <submittedName>
        <fullName evidence="5">Uncharacterized protein</fullName>
    </submittedName>
</protein>
<dbReference type="Pfam" id="PF02671">
    <property type="entry name" value="PAH"/>
    <property type="match status" value="2"/>
</dbReference>
<evidence type="ECO:0000256" key="1">
    <source>
        <dbReference type="ARBA" id="ARBA00004123"/>
    </source>
</evidence>
<reference evidence="5" key="1">
    <citation type="submission" date="2016-06" db="EMBL/GenBank/DDBJ databases">
        <title>Draft Genome sequence of the fungus Inonotus baumii.</title>
        <authorList>
            <person name="Zhu H."/>
            <person name="Lin W."/>
        </authorList>
    </citation>
    <scope>NUCLEOTIDE SEQUENCE</scope>
    <source>
        <strain evidence="5">821</strain>
    </source>
</reference>
<dbReference type="InterPro" id="IPR003822">
    <property type="entry name" value="PAH"/>
</dbReference>
<dbReference type="EMBL" id="LNZH02000195">
    <property type="protein sequence ID" value="OCB87065.1"/>
    <property type="molecule type" value="Genomic_DNA"/>
</dbReference>
<name>A0A9Q5HWB2_SANBA</name>
<dbReference type="FunFam" id="1.20.1160.11:FF:000001">
    <property type="entry name" value="Paired amphipathic helix protein Sin3"/>
    <property type="match status" value="1"/>
</dbReference>
<dbReference type="InterPro" id="IPR036600">
    <property type="entry name" value="PAH_sf"/>
</dbReference>
<dbReference type="PANTHER" id="PTHR12346">
    <property type="entry name" value="SIN3B-RELATED"/>
    <property type="match status" value="1"/>
</dbReference>
<dbReference type="PROSITE" id="PS51477">
    <property type="entry name" value="PAH"/>
    <property type="match status" value="2"/>
</dbReference>
<evidence type="ECO:0000256" key="2">
    <source>
        <dbReference type="ARBA" id="ARBA00022491"/>
    </source>
</evidence>
<dbReference type="SUPFAM" id="SSF47762">
    <property type="entry name" value="PAH2 domain"/>
    <property type="match status" value="3"/>
</dbReference>
<proteinExistence type="predicted"/>
<gene>
    <name evidence="5" type="ORF">A7U60_g5800</name>
</gene>
<dbReference type="GO" id="GO:0070822">
    <property type="term" value="C:Sin3-type complex"/>
    <property type="evidence" value="ECO:0007669"/>
    <property type="project" value="TreeGrafter"/>
</dbReference>
<accession>A0A9Q5HWB2</accession>
<evidence type="ECO:0000313" key="6">
    <source>
        <dbReference type="Proteomes" id="UP000757232"/>
    </source>
</evidence>
<evidence type="ECO:0000313" key="5">
    <source>
        <dbReference type="EMBL" id="OCB87065.1"/>
    </source>
</evidence>
<dbReference type="GO" id="GO:0003714">
    <property type="term" value="F:transcription corepressor activity"/>
    <property type="evidence" value="ECO:0007669"/>
    <property type="project" value="InterPro"/>
</dbReference>
<sequence>MVSTTNQVEDTLSDFHKAVQFVNKVKTLYGNNPEKYILFLETLRSYKESQDSDDVYHKVELLFRDAPDLLAGLKEFLPTREIGPDAAMRVTPEVDHFALLDITNYDDKEEYTPEGPMSLVAMDALDYLDVITERFRENRPDVYSEFLNIMKDSKSEIIDTSEVIGRVSSLFRGHDDLIQGFNTFLPPGCRIPCTSVATDTIATSELTPDGIHNKPGGVQRDTLSDFHKAVQFANKVKTLYGNNPEKYTLFLETLRSDKESQDCDNVYH</sequence>
<dbReference type="PANTHER" id="PTHR12346:SF0">
    <property type="entry name" value="SIN3A, ISOFORM G"/>
    <property type="match status" value="1"/>
</dbReference>
<comment type="subcellular location">
    <subcellularLocation>
        <location evidence="1 4">Nucleus</location>
    </subcellularLocation>
</comment>
<dbReference type="Proteomes" id="UP000757232">
    <property type="component" value="Unassembled WGS sequence"/>
</dbReference>
<evidence type="ECO:0000256" key="4">
    <source>
        <dbReference type="PROSITE-ProRule" id="PRU00810"/>
    </source>
</evidence>
<dbReference type="AlphaFoldDB" id="A0A9Q5HWB2"/>
<dbReference type="OrthoDB" id="10265969at2759"/>
<keyword evidence="3 4" id="KW-0539">Nucleus</keyword>
<keyword evidence="2" id="KW-0678">Repressor</keyword>
<keyword evidence="6" id="KW-1185">Reference proteome</keyword>
<comment type="caution">
    <text evidence="5">The sequence shown here is derived from an EMBL/GenBank/DDBJ whole genome shotgun (WGS) entry which is preliminary data.</text>
</comment>
<dbReference type="Gene3D" id="1.20.1160.11">
    <property type="entry name" value="Paired amphipathic helix"/>
    <property type="match status" value="2"/>
</dbReference>
<organism evidence="5 6">
    <name type="scientific">Sanghuangporus baumii</name>
    <name type="common">Phellinus baumii</name>
    <dbReference type="NCBI Taxonomy" id="108892"/>
    <lineage>
        <taxon>Eukaryota</taxon>
        <taxon>Fungi</taxon>
        <taxon>Dikarya</taxon>
        <taxon>Basidiomycota</taxon>
        <taxon>Agaricomycotina</taxon>
        <taxon>Agaricomycetes</taxon>
        <taxon>Hymenochaetales</taxon>
        <taxon>Hymenochaetaceae</taxon>
        <taxon>Sanghuangporus</taxon>
    </lineage>
</organism>
<dbReference type="InterPro" id="IPR039774">
    <property type="entry name" value="Sin3-like"/>
</dbReference>
<dbReference type="GO" id="GO:0000122">
    <property type="term" value="P:negative regulation of transcription by RNA polymerase II"/>
    <property type="evidence" value="ECO:0007669"/>
    <property type="project" value="TreeGrafter"/>
</dbReference>
<evidence type="ECO:0000256" key="3">
    <source>
        <dbReference type="ARBA" id="ARBA00023242"/>
    </source>
</evidence>